<evidence type="ECO:0000256" key="3">
    <source>
        <dbReference type="ARBA" id="ARBA00022448"/>
    </source>
</evidence>
<keyword evidence="10 13" id="KW-0472">Membrane</keyword>
<dbReference type="NCBIfam" id="TIGR01260">
    <property type="entry name" value="ATP_synt_c"/>
    <property type="match status" value="1"/>
</dbReference>
<evidence type="ECO:0000256" key="5">
    <source>
        <dbReference type="ARBA" id="ARBA00022692"/>
    </source>
</evidence>
<dbReference type="PROSITE" id="PS00605">
    <property type="entry name" value="ATPASE_C"/>
    <property type="match status" value="1"/>
</dbReference>
<evidence type="ECO:0000256" key="10">
    <source>
        <dbReference type="ARBA" id="ARBA00023136"/>
    </source>
</evidence>
<dbReference type="Proteomes" id="UP001365405">
    <property type="component" value="Unassembled WGS sequence"/>
</dbReference>
<keyword evidence="9" id="KW-0446">Lipid-binding</keyword>
<sequence length="80" mass="8270">MTSSLNLLPLAVALLIGIPALGSCIGIGLATMKFLEASARQPELMDALQTKFFLAVGVTDGAFIIATGIGLWFATANPFS</sequence>
<gene>
    <name evidence="15" type="primary">atpE</name>
    <name evidence="15" type="ORF">AACH10_14900</name>
</gene>
<evidence type="ECO:0000256" key="2">
    <source>
        <dbReference type="ARBA" id="ARBA00006704"/>
    </source>
</evidence>
<keyword evidence="16" id="KW-1185">Reference proteome</keyword>
<evidence type="ECO:0000256" key="8">
    <source>
        <dbReference type="ARBA" id="ARBA00023065"/>
    </source>
</evidence>
<keyword evidence="5 13" id="KW-0812">Transmembrane</keyword>
<comment type="caution">
    <text evidence="15">The sequence shown here is derived from an EMBL/GenBank/DDBJ whole genome shotgun (WGS) entry which is preliminary data.</text>
</comment>
<dbReference type="EMBL" id="JBBUTH010000008">
    <property type="protein sequence ID" value="MEK8051535.1"/>
    <property type="molecule type" value="Genomic_DNA"/>
</dbReference>
<comment type="similarity">
    <text evidence="2">Belongs to the ATPase C chain family.</text>
</comment>
<dbReference type="RefSeq" id="WP_341411235.1">
    <property type="nucleotide sequence ID" value="NZ_JBBUTH010000008.1"/>
</dbReference>
<keyword evidence="6" id="KW-0375">Hydrogen ion transport</keyword>
<evidence type="ECO:0000259" key="14">
    <source>
        <dbReference type="Pfam" id="PF00137"/>
    </source>
</evidence>
<dbReference type="InterPro" id="IPR020537">
    <property type="entry name" value="ATP_synth_F0_csu_DDCD_BS"/>
</dbReference>
<evidence type="ECO:0000256" key="12">
    <source>
        <dbReference type="ARBA" id="ARBA00030961"/>
    </source>
</evidence>
<feature type="transmembrane region" description="Helical" evidence="13">
    <location>
        <begin position="6"/>
        <end position="31"/>
    </location>
</feature>
<evidence type="ECO:0000256" key="1">
    <source>
        <dbReference type="ARBA" id="ARBA00004141"/>
    </source>
</evidence>
<feature type="transmembrane region" description="Helical" evidence="13">
    <location>
        <begin position="52"/>
        <end position="74"/>
    </location>
</feature>
<organism evidence="15 16">
    <name type="scientific">Pseudaquabacterium inlustre</name>
    <dbReference type="NCBI Taxonomy" id="2984192"/>
    <lineage>
        <taxon>Bacteria</taxon>
        <taxon>Pseudomonadati</taxon>
        <taxon>Pseudomonadota</taxon>
        <taxon>Betaproteobacteria</taxon>
        <taxon>Burkholderiales</taxon>
        <taxon>Sphaerotilaceae</taxon>
        <taxon>Pseudaquabacterium</taxon>
    </lineage>
</organism>
<keyword evidence="11" id="KW-0066">ATP synthesis</keyword>
<evidence type="ECO:0000256" key="6">
    <source>
        <dbReference type="ARBA" id="ARBA00022781"/>
    </source>
</evidence>
<dbReference type="Gene3D" id="1.20.20.10">
    <property type="entry name" value="F1F0 ATP synthase subunit C"/>
    <property type="match status" value="1"/>
</dbReference>
<dbReference type="InterPro" id="IPR035921">
    <property type="entry name" value="F/V-ATP_Csub_sf"/>
</dbReference>
<evidence type="ECO:0000256" key="13">
    <source>
        <dbReference type="SAM" id="Phobius"/>
    </source>
</evidence>
<dbReference type="CDD" id="cd18185">
    <property type="entry name" value="ATP-synt_Fo_c_ATPE"/>
    <property type="match status" value="1"/>
</dbReference>
<evidence type="ECO:0000256" key="7">
    <source>
        <dbReference type="ARBA" id="ARBA00022989"/>
    </source>
</evidence>
<dbReference type="InterPro" id="IPR002379">
    <property type="entry name" value="ATPase_proteolipid_c-like_dom"/>
</dbReference>
<reference evidence="15 16" key="1">
    <citation type="submission" date="2024-04" db="EMBL/GenBank/DDBJ databases">
        <title>Novel species of the genus Ideonella isolated from streams.</title>
        <authorList>
            <person name="Lu H."/>
        </authorList>
    </citation>
    <scope>NUCLEOTIDE SEQUENCE [LARGE SCALE GENOMIC DNA]</scope>
    <source>
        <strain evidence="15 16">DXS22W</strain>
    </source>
</reference>
<keyword evidence="3" id="KW-0813">Transport</keyword>
<dbReference type="InterPro" id="IPR038662">
    <property type="entry name" value="ATP_synth_F0_csu_sf"/>
</dbReference>
<keyword evidence="8" id="KW-0406">Ion transport</keyword>
<accession>A0ABU9CI59</accession>
<proteinExistence type="inferred from homology"/>
<protein>
    <recommendedName>
        <fullName evidence="12">Lipid-binding protein</fullName>
    </recommendedName>
</protein>
<keyword evidence="7 13" id="KW-1133">Transmembrane helix</keyword>
<evidence type="ECO:0000256" key="4">
    <source>
        <dbReference type="ARBA" id="ARBA00022547"/>
    </source>
</evidence>
<dbReference type="Pfam" id="PF00137">
    <property type="entry name" value="ATP-synt_C"/>
    <property type="match status" value="1"/>
</dbReference>
<feature type="domain" description="V-ATPase proteolipid subunit C-like" evidence="14">
    <location>
        <begin position="10"/>
        <end position="72"/>
    </location>
</feature>
<dbReference type="NCBIfam" id="NF005363">
    <property type="entry name" value="PRK06876.1"/>
    <property type="match status" value="1"/>
</dbReference>
<evidence type="ECO:0000313" key="15">
    <source>
        <dbReference type="EMBL" id="MEK8051535.1"/>
    </source>
</evidence>
<comment type="subcellular location">
    <subcellularLocation>
        <location evidence="1">Membrane</location>
        <topology evidence="1">Multi-pass membrane protein</topology>
    </subcellularLocation>
</comment>
<evidence type="ECO:0000313" key="16">
    <source>
        <dbReference type="Proteomes" id="UP001365405"/>
    </source>
</evidence>
<dbReference type="InterPro" id="IPR005953">
    <property type="entry name" value="ATP_synth_csu_bac/chlpt"/>
</dbReference>
<dbReference type="SUPFAM" id="SSF81333">
    <property type="entry name" value="F1F0 ATP synthase subunit C"/>
    <property type="match status" value="1"/>
</dbReference>
<evidence type="ECO:0000256" key="11">
    <source>
        <dbReference type="ARBA" id="ARBA00023310"/>
    </source>
</evidence>
<name>A0ABU9CI59_9BURK</name>
<evidence type="ECO:0000256" key="9">
    <source>
        <dbReference type="ARBA" id="ARBA00023121"/>
    </source>
</evidence>
<keyword evidence="4" id="KW-0138">CF(0)</keyword>